<gene>
    <name evidence="4" type="ORF">ACFSYJ_15690</name>
</gene>
<evidence type="ECO:0000313" key="4">
    <source>
        <dbReference type="EMBL" id="MFD2460054.1"/>
    </source>
</evidence>
<feature type="transmembrane region" description="Helical" evidence="2">
    <location>
        <begin position="295"/>
        <end position="317"/>
    </location>
</feature>
<evidence type="ECO:0000256" key="2">
    <source>
        <dbReference type="SAM" id="Phobius"/>
    </source>
</evidence>
<evidence type="ECO:0000259" key="3">
    <source>
        <dbReference type="Pfam" id="PF14219"/>
    </source>
</evidence>
<feature type="transmembrane region" description="Helical" evidence="2">
    <location>
        <begin position="221"/>
        <end position="241"/>
    </location>
</feature>
<proteinExistence type="predicted"/>
<keyword evidence="5" id="KW-1185">Reference proteome</keyword>
<feature type="region of interest" description="Disordered" evidence="1">
    <location>
        <begin position="1"/>
        <end position="43"/>
    </location>
</feature>
<dbReference type="Pfam" id="PF14219">
    <property type="entry name" value="DUF4328"/>
    <property type="match status" value="1"/>
</dbReference>
<sequence>MQPGQPPGRQHPAQPYPAPAYPPGTGYWPSVPAAPHPAQARHTGRALATQGEVYPYHRAPVHPPRLRWVASPPPGAWPRRRPVVREPYLGPPSYPVPPRWGFPNLVWRRPTAVPGTASGEVRAIDRIPVLSRSLVVVLWAFVVLATVAAGAEIWRYVLLVRSREAALSTSVVSFSDAFVVTAGLLTTILSLLPAGLSIWWLFVARRAAADELGEAVPRPPWQVLVGILVPVVNLPMALSVVGELEHAVLRRSGATRPKPSRLVLFWWGVWLLNWVLLAVTLYWRFRDGVQALADSVVLVALCDLSAAGLAAVTALVVRQFSELLMPVAGAKLRELRVLRVEGAPVPERPARPATAPR</sequence>
<keyword evidence="2" id="KW-0812">Transmembrane</keyword>
<dbReference type="InterPro" id="IPR025565">
    <property type="entry name" value="DUF4328"/>
</dbReference>
<protein>
    <submittedName>
        <fullName evidence="4">DUF4328 domain-containing protein</fullName>
    </submittedName>
</protein>
<feature type="transmembrane region" description="Helical" evidence="2">
    <location>
        <begin position="262"/>
        <end position="283"/>
    </location>
</feature>
<reference evidence="5" key="1">
    <citation type="journal article" date="2019" name="Int. J. Syst. Evol. Microbiol.">
        <title>The Global Catalogue of Microorganisms (GCM) 10K type strain sequencing project: providing services to taxonomists for standard genome sequencing and annotation.</title>
        <authorList>
            <consortium name="The Broad Institute Genomics Platform"/>
            <consortium name="The Broad Institute Genome Sequencing Center for Infectious Disease"/>
            <person name="Wu L."/>
            <person name="Ma J."/>
        </authorList>
    </citation>
    <scope>NUCLEOTIDE SEQUENCE [LARGE SCALE GENOMIC DNA]</scope>
    <source>
        <strain evidence="5">CGMCC 4.7643</strain>
    </source>
</reference>
<dbReference type="Proteomes" id="UP001597419">
    <property type="component" value="Unassembled WGS sequence"/>
</dbReference>
<evidence type="ECO:0000313" key="5">
    <source>
        <dbReference type="Proteomes" id="UP001597419"/>
    </source>
</evidence>
<accession>A0ABW5GHP7</accession>
<name>A0ABW5GHP7_9PSEU</name>
<keyword evidence="2" id="KW-1133">Transmembrane helix</keyword>
<feature type="transmembrane region" description="Helical" evidence="2">
    <location>
        <begin position="136"/>
        <end position="157"/>
    </location>
</feature>
<comment type="caution">
    <text evidence="4">The sequence shown here is derived from an EMBL/GenBank/DDBJ whole genome shotgun (WGS) entry which is preliminary data.</text>
</comment>
<dbReference type="EMBL" id="JBHUKU010000008">
    <property type="protein sequence ID" value="MFD2460054.1"/>
    <property type="molecule type" value="Genomic_DNA"/>
</dbReference>
<keyword evidence="2" id="KW-0472">Membrane</keyword>
<feature type="transmembrane region" description="Helical" evidence="2">
    <location>
        <begin position="178"/>
        <end position="201"/>
    </location>
</feature>
<dbReference type="RefSeq" id="WP_378214291.1">
    <property type="nucleotide sequence ID" value="NZ_BAABHG010000009.1"/>
</dbReference>
<organism evidence="4 5">
    <name type="scientific">Amycolatopsis samaneae</name>
    <dbReference type="NCBI Taxonomy" id="664691"/>
    <lineage>
        <taxon>Bacteria</taxon>
        <taxon>Bacillati</taxon>
        <taxon>Actinomycetota</taxon>
        <taxon>Actinomycetes</taxon>
        <taxon>Pseudonocardiales</taxon>
        <taxon>Pseudonocardiaceae</taxon>
        <taxon>Amycolatopsis</taxon>
    </lineage>
</organism>
<feature type="domain" description="DUF4328" evidence="3">
    <location>
        <begin position="163"/>
        <end position="321"/>
    </location>
</feature>
<evidence type="ECO:0000256" key="1">
    <source>
        <dbReference type="SAM" id="MobiDB-lite"/>
    </source>
</evidence>